<keyword evidence="2" id="KW-0808">Transferase</keyword>
<dbReference type="SUPFAM" id="SSF47616">
    <property type="entry name" value="GST C-terminal domain-like"/>
    <property type="match status" value="1"/>
</dbReference>
<dbReference type="InterPro" id="IPR004045">
    <property type="entry name" value="Glutathione_S-Trfase_N"/>
</dbReference>
<dbReference type="RefSeq" id="WP_183524058.1">
    <property type="nucleotide sequence ID" value="NZ_JACIJM010000001.1"/>
</dbReference>
<keyword evidence="3" id="KW-1185">Reference proteome</keyword>
<dbReference type="CDD" id="cd03196">
    <property type="entry name" value="GST_C_5"/>
    <property type="match status" value="1"/>
</dbReference>
<dbReference type="Gene3D" id="3.40.30.10">
    <property type="entry name" value="Glutaredoxin"/>
    <property type="match status" value="1"/>
</dbReference>
<dbReference type="PANTHER" id="PTHR43968">
    <property type="match status" value="1"/>
</dbReference>
<dbReference type="Pfam" id="PF13410">
    <property type="entry name" value="GST_C_2"/>
    <property type="match status" value="1"/>
</dbReference>
<name>A0A7W9EWC5_9RHOB</name>
<dbReference type="GO" id="GO:0016740">
    <property type="term" value="F:transferase activity"/>
    <property type="evidence" value="ECO:0007669"/>
    <property type="project" value="UniProtKB-KW"/>
</dbReference>
<protein>
    <submittedName>
        <fullName evidence="2">Glutathione S-transferase</fullName>
    </submittedName>
</protein>
<evidence type="ECO:0000313" key="3">
    <source>
        <dbReference type="Proteomes" id="UP000535415"/>
    </source>
</evidence>
<evidence type="ECO:0000259" key="1">
    <source>
        <dbReference type="PROSITE" id="PS50404"/>
    </source>
</evidence>
<evidence type="ECO:0000313" key="2">
    <source>
        <dbReference type="EMBL" id="MBB5720547.1"/>
    </source>
</evidence>
<dbReference type="SUPFAM" id="SSF52833">
    <property type="entry name" value="Thioredoxin-like"/>
    <property type="match status" value="1"/>
</dbReference>
<dbReference type="PANTHER" id="PTHR43968:SF6">
    <property type="entry name" value="GLUTATHIONE S-TRANSFERASE OMEGA"/>
    <property type="match status" value="1"/>
</dbReference>
<dbReference type="EMBL" id="JACIJM010000001">
    <property type="protein sequence ID" value="MBB5720547.1"/>
    <property type="molecule type" value="Genomic_DNA"/>
</dbReference>
<feature type="domain" description="GST N-terminal" evidence="1">
    <location>
        <begin position="3"/>
        <end position="81"/>
    </location>
</feature>
<dbReference type="GO" id="GO:0005737">
    <property type="term" value="C:cytoplasm"/>
    <property type="evidence" value="ECO:0007669"/>
    <property type="project" value="TreeGrafter"/>
</dbReference>
<dbReference type="PROSITE" id="PS50404">
    <property type="entry name" value="GST_NTER"/>
    <property type="match status" value="1"/>
</dbReference>
<gene>
    <name evidence="2" type="ORF">FHS72_000151</name>
</gene>
<dbReference type="Pfam" id="PF13417">
    <property type="entry name" value="GST_N_3"/>
    <property type="match status" value="1"/>
</dbReference>
<dbReference type="InterPro" id="IPR036282">
    <property type="entry name" value="Glutathione-S-Trfase_C_sf"/>
</dbReference>
<sequence length="210" mass="24014">MSQTPVLWSFRRCPYAMRARLTILYTGVKMDLRDILLKDKPAEMTDVSPKATVPVLNTGTEVIEESRDIMLWALAQNDPHGWLDMPAEGYAMIDTNDGPFKRALDHTKYAVRFPDRDATADRAKAADVLFGLNDRLVNQPHLFGDAPKMVDTAILPFVRQFANTDRDWFNAQDWPHLIRWLTAFETSDSFKVIMVKRPIWEPGAAPSYFP</sequence>
<dbReference type="Proteomes" id="UP000535415">
    <property type="component" value="Unassembled WGS sequence"/>
</dbReference>
<dbReference type="InterPro" id="IPR050983">
    <property type="entry name" value="GST_Omega/HSP26"/>
</dbReference>
<proteinExistence type="predicted"/>
<comment type="caution">
    <text evidence="2">The sequence shown here is derived from an EMBL/GenBank/DDBJ whole genome shotgun (WGS) entry which is preliminary data.</text>
</comment>
<reference evidence="2 3" key="1">
    <citation type="submission" date="2020-08" db="EMBL/GenBank/DDBJ databases">
        <title>Genomic Encyclopedia of Type Strains, Phase IV (KMG-IV): sequencing the most valuable type-strain genomes for metagenomic binning, comparative biology and taxonomic classification.</title>
        <authorList>
            <person name="Goeker M."/>
        </authorList>
    </citation>
    <scope>NUCLEOTIDE SEQUENCE [LARGE SCALE GENOMIC DNA]</scope>
    <source>
        <strain evidence="2 3">DSM 101064</strain>
    </source>
</reference>
<organism evidence="2 3">
    <name type="scientific">Yoonia ponticola</name>
    <dbReference type="NCBI Taxonomy" id="1524255"/>
    <lineage>
        <taxon>Bacteria</taxon>
        <taxon>Pseudomonadati</taxon>
        <taxon>Pseudomonadota</taxon>
        <taxon>Alphaproteobacteria</taxon>
        <taxon>Rhodobacterales</taxon>
        <taxon>Paracoccaceae</taxon>
        <taxon>Yoonia</taxon>
    </lineage>
</organism>
<accession>A0A7W9EWC5</accession>
<dbReference type="AlphaFoldDB" id="A0A7W9EWC5"/>
<dbReference type="InterPro" id="IPR036249">
    <property type="entry name" value="Thioredoxin-like_sf"/>
</dbReference>
<dbReference type="Gene3D" id="1.20.1050.10">
    <property type="match status" value="1"/>
</dbReference>